<accession>A0AC61L4Y3</accession>
<evidence type="ECO:0000313" key="1">
    <source>
        <dbReference type="EMBL" id="PXF61421.1"/>
    </source>
</evidence>
<evidence type="ECO:0000313" key="2">
    <source>
        <dbReference type="Proteomes" id="UP000248329"/>
    </source>
</evidence>
<name>A0AC61L4Y3_9EURY</name>
<proteinExistence type="predicted"/>
<gene>
    <name evidence="1" type="ORF">C4B59_04065</name>
</gene>
<dbReference type="EMBL" id="PQXF01000005">
    <property type="protein sequence ID" value="PXF61421.1"/>
    <property type="molecule type" value="Genomic_DNA"/>
</dbReference>
<organism evidence="1 2">
    <name type="scientific">Candidatus Methanogaster sp</name>
    <dbReference type="NCBI Taxonomy" id="3386292"/>
    <lineage>
        <taxon>Archaea</taxon>
        <taxon>Methanobacteriati</taxon>
        <taxon>Methanobacteriota</taxon>
        <taxon>Stenosarchaea group</taxon>
        <taxon>Methanomicrobia</taxon>
        <taxon>Methanosarcinales</taxon>
        <taxon>ANME-2 cluster</taxon>
        <taxon>Candidatus Methanogasteraceae</taxon>
        <taxon>Candidatus Methanogaster</taxon>
    </lineage>
</organism>
<comment type="caution">
    <text evidence="1">The sequence shown here is derived from an EMBL/GenBank/DDBJ whole genome shotgun (WGS) entry which is preliminary data.</text>
</comment>
<reference evidence="1" key="1">
    <citation type="submission" date="2018-01" db="EMBL/GenBank/DDBJ databases">
        <authorList>
            <person name="Krukenberg V."/>
        </authorList>
    </citation>
    <scope>NUCLEOTIDE SEQUENCE</scope>
    <source>
        <strain evidence="1">E20ANME2</strain>
    </source>
</reference>
<dbReference type="Proteomes" id="UP000248329">
    <property type="component" value="Unassembled WGS sequence"/>
</dbReference>
<sequence length="151" mass="17262">MTIRTGKFYDFSIHTAPECGNSPEAMAEIASGYGYAGIAITSHTPHQPQKPEMTNHPKIAVYQGIEIVAENPHHPMQMIRKHRAKVRMLSVHGGNEKINHTDIFSNRIFKRPCRSKQEHQSVQRLAQFCDMVSSYHRQCILCPIMGEFHHK</sequence>
<protein>
    <submittedName>
        <fullName evidence="1">Uncharacterized protein</fullName>
    </submittedName>
</protein>